<feature type="coiled-coil region" evidence="1">
    <location>
        <begin position="59"/>
        <end position="93"/>
    </location>
</feature>
<proteinExistence type="predicted"/>
<organism evidence="2 3">
    <name type="scientific">Xylaria flabelliformis</name>
    <dbReference type="NCBI Taxonomy" id="2512241"/>
    <lineage>
        <taxon>Eukaryota</taxon>
        <taxon>Fungi</taxon>
        <taxon>Dikarya</taxon>
        <taxon>Ascomycota</taxon>
        <taxon>Pezizomycotina</taxon>
        <taxon>Sordariomycetes</taxon>
        <taxon>Xylariomycetidae</taxon>
        <taxon>Xylariales</taxon>
        <taxon>Xylariaceae</taxon>
        <taxon>Xylaria</taxon>
    </lineage>
</organism>
<comment type="caution">
    <text evidence="2">The sequence shown here is derived from an EMBL/GenBank/DDBJ whole genome shotgun (WGS) entry which is preliminary data.</text>
</comment>
<keyword evidence="3" id="KW-1185">Reference proteome</keyword>
<reference evidence="3" key="1">
    <citation type="submission" date="2019-06" db="EMBL/GenBank/DDBJ databases">
        <title>Draft genome sequence of the griseofulvin-producing fungus Xylaria cubensis strain G536.</title>
        <authorList>
            <person name="Mead M.E."/>
            <person name="Raja H.A."/>
            <person name="Steenwyk J.L."/>
            <person name="Knowles S.L."/>
            <person name="Oberlies N.H."/>
            <person name="Rokas A."/>
        </authorList>
    </citation>
    <scope>NUCLEOTIDE SEQUENCE [LARGE SCALE GENOMIC DNA]</scope>
    <source>
        <strain evidence="3">G536</strain>
    </source>
</reference>
<sequence length="348" mass="39271">MSHSTSLHDLRTQLEEGVMGLSLVKGRLNMILDWIEVNLSDPRQLPVIVFKLAGEVDALSGETQKCAKLHEDLDRLNNELNRRQRSLDQQLQNVASIQGQVKDGIKSYHGKLEVSLKDLGKKLDSQNLQLKGLDPIDKKLMGCQQHVEGTLEDFNKKLDVIKAEMSNSRQSIESTIQSEFQSVDIHATQKAILNNLVEMKDHLQLSDQITSKSSNDASSSSDGNKTGLLISGVEPVWQASLGVIQEALNVYLEDEEGLKHVKRTRRLLINCLGYKHKSPEVFLDYLNDDHHKQQWICIATLCNGRGFFYPKQDDGYCSDCSKMGSTACIQVKKEKPRQAFLRVARWDE</sequence>
<keyword evidence="1" id="KW-0175">Coiled coil</keyword>
<dbReference type="OrthoDB" id="10606212at2759"/>
<dbReference type="EMBL" id="VFLP01000080">
    <property type="protein sequence ID" value="TRX88794.1"/>
    <property type="molecule type" value="Genomic_DNA"/>
</dbReference>
<protein>
    <submittedName>
        <fullName evidence="2">Uncharacterized protein</fullName>
    </submittedName>
</protein>
<gene>
    <name evidence="2" type="ORF">FHL15_010364</name>
</gene>
<dbReference type="AlphaFoldDB" id="A0A553HLF6"/>
<evidence type="ECO:0000313" key="3">
    <source>
        <dbReference type="Proteomes" id="UP000319160"/>
    </source>
</evidence>
<dbReference type="Proteomes" id="UP000319160">
    <property type="component" value="Unassembled WGS sequence"/>
</dbReference>
<evidence type="ECO:0000313" key="2">
    <source>
        <dbReference type="EMBL" id="TRX88794.1"/>
    </source>
</evidence>
<name>A0A553HLF6_9PEZI</name>
<accession>A0A553HLF6</accession>
<evidence type="ECO:0000256" key="1">
    <source>
        <dbReference type="SAM" id="Coils"/>
    </source>
</evidence>